<reference evidence="5" key="1">
    <citation type="journal article" date="2014" name="Int. J. Syst. Evol. Microbiol.">
        <title>Complete genome sequence of Corynebacterium casei LMG S-19264T (=DSM 44701T), isolated from a smear-ripened cheese.</title>
        <authorList>
            <consortium name="US DOE Joint Genome Institute (JGI-PGF)"/>
            <person name="Walter F."/>
            <person name="Albersmeier A."/>
            <person name="Kalinowski J."/>
            <person name="Ruckert C."/>
        </authorList>
    </citation>
    <scope>NUCLEOTIDE SEQUENCE</scope>
    <source>
        <strain evidence="5">CGMCC 1.15794</strain>
    </source>
</reference>
<feature type="domain" description="EAL" evidence="2">
    <location>
        <begin position="436"/>
        <end position="686"/>
    </location>
</feature>
<dbReference type="InterPro" id="IPR029787">
    <property type="entry name" value="Nucleotide_cyclase"/>
</dbReference>
<dbReference type="SMART" id="SM00052">
    <property type="entry name" value="EAL"/>
    <property type="match status" value="1"/>
</dbReference>
<dbReference type="PROSITE" id="PS50883">
    <property type="entry name" value="EAL"/>
    <property type="match status" value="1"/>
</dbReference>
<dbReference type="InterPro" id="IPR005330">
    <property type="entry name" value="MHYT_dom"/>
</dbReference>
<name>A0A917IHN4_9MICO</name>
<dbReference type="InterPro" id="IPR035919">
    <property type="entry name" value="EAL_sf"/>
</dbReference>
<dbReference type="Pfam" id="PF03707">
    <property type="entry name" value="MHYT"/>
    <property type="match status" value="2"/>
</dbReference>
<dbReference type="Gene3D" id="3.20.20.450">
    <property type="entry name" value="EAL domain"/>
    <property type="match status" value="1"/>
</dbReference>
<dbReference type="InterPro" id="IPR052155">
    <property type="entry name" value="Biofilm_reg_signaling"/>
</dbReference>
<dbReference type="InterPro" id="IPR001633">
    <property type="entry name" value="EAL_dom"/>
</dbReference>
<evidence type="ECO:0000256" key="1">
    <source>
        <dbReference type="PROSITE-ProRule" id="PRU00244"/>
    </source>
</evidence>
<evidence type="ECO:0000313" key="6">
    <source>
        <dbReference type="Proteomes" id="UP000657592"/>
    </source>
</evidence>
<dbReference type="Gene3D" id="3.30.70.270">
    <property type="match status" value="1"/>
</dbReference>
<dbReference type="Pfam" id="PF00990">
    <property type="entry name" value="GGDEF"/>
    <property type="match status" value="1"/>
</dbReference>
<feature type="transmembrane region" description="Helical" evidence="1">
    <location>
        <begin position="91"/>
        <end position="111"/>
    </location>
</feature>
<feature type="transmembrane region" description="Helical" evidence="1">
    <location>
        <begin position="223"/>
        <end position="245"/>
    </location>
</feature>
<feature type="domain" description="MHYT" evidence="4">
    <location>
        <begin position="20"/>
        <end position="207"/>
    </location>
</feature>
<evidence type="ECO:0000259" key="4">
    <source>
        <dbReference type="PROSITE" id="PS50924"/>
    </source>
</evidence>
<feature type="transmembrane region" description="Helical" evidence="1">
    <location>
        <begin position="186"/>
        <end position="211"/>
    </location>
</feature>
<accession>A0A917IHN4</accession>
<feature type="transmembrane region" description="Helical" evidence="1">
    <location>
        <begin position="55"/>
        <end position="79"/>
    </location>
</feature>
<feature type="transmembrane region" description="Helical" evidence="1">
    <location>
        <begin position="23"/>
        <end position="43"/>
    </location>
</feature>
<feature type="transmembrane region" description="Helical" evidence="1">
    <location>
        <begin position="123"/>
        <end position="143"/>
    </location>
</feature>
<dbReference type="AlphaFoldDB" id="A0A917IHN4"/>
<dbReference type="SUPFAM" id="SSF141868">
    <property type="entry name" value="EAL domain-like"/>
    <property type="match status" value="1"/>
</dbReference>
<dbReference type="EMBL" id="BMJY01000008">
    <property type="protein sequence ID" value="GGH45034.1"/>
    <property type="molecule type" value="Genomic_DNA"/>
</dbReference>
<dbReference type="PROSITE" id="PS50887">
    <property type="entry name" value="GGDEF"/>
    <property type="match status" value="1"/>
</dbReference>
<dbReference type="SMART" id="SM00267">
    <property type="entry name" value="GGDEF"/>
    <property type="match status" value="1"/>
</dbReference>
<reference evidence="5" key="2">
    <citation type="submission" date="2020-09" db="EMBL/GenBank/DDBJ databases">
        <authorList>
            <person name="Sun Q."/>
            <person name="Zhou Y."/>
        </authorList>
    </citation>
    <scope>NUCLEOTIDE SEQUENCE</scope>
    <source>
        <strain evidence="5">CGMCC 1.15794</strain>
    </source>
</reference>
<protein>
    <submittedName>
        <fullName evidence="5">Bifunctional diguanylate cyclase/phosphodiesterase</fullName>
    </submittedName>
</protein>
<dbReference type="GO" id="GO:0016020">
    <property type="term" value="C:membrane"/>
    <property type="evidence" value="ECO:0007669"/>
    <property type="project" value="UniProtKB-UniRule"/>
</dbReference>
<dbReference type="PANTHER" id="PTHR44757:SF2">
    <property type="entry name" value="BIOFILM ARCHITECTURE MAINTENANCE PROTEIN MBAA"/>
    <property type="match status" value="1"/>
</dbReference>
<dbReference type="NCBIfam" id="TIGR00254">
    <property type="entry name" value="GGDEF"/>
    <property type="match status" value="1"/>
</dbReference>
<dbReference type="InterPro" id="IPR000160">
    <property type="entry name" value="GGDEF_dom"/>
</dbReference>
<keyword evidence="6" id="KW-1185">Reference proteome</keyword>
<dbReference type="SUPFAM" id="SSF55073">
    <property type="entry name" value="Nucleotide cyclase"/>
    <property type="match status" value="1"/>
</dbReference>
<feature type="domain" description="GGDEF" evidence="3">
    <location>
        <begin position="291"/>
        <end position="427"/>
    </location>
</feature>
<organism evidence="5 6">
    <name type="scientific">Microbacterium album</name>
    <dbReference type="NCBI Taxonomy" id="2053191"/>
    <lineage>
        <taxon>Bacteria</taxon>
        <taxon>Bacillati</taxon>
        <taxon>Actinomycetota</taxon>
        <taxon>Actinomycetes</taxon>
        <taxon>Micrococcales</taxon>
        <taxon>Microbacteriaceae</taxon>
        <taxon>Microbacterium</taxon>
    </lineage>
</organism>
<dbReference type="InterPro" id="IPR043128">
    <property type="entry name" value="Rev_trsase/Diguanyl_cyclase"/>
</dbReference>
<keyword evidence="1" id="KW-0472">Membrane</keyword>
<dbReference type="Proteomes" id="UP000657592">
    <property type="component" value="Unassembled WGS sequence"/>
</dbReference>
<sequence length="715" mass="76328">MEERGEAPEMTPVHHLLHSHDPALLLLALLLCIAGAWATSRFFPRLVDSSGNQRIGWIFLTALSTGVSIWCTHFVAMLAYQAGTAVTFDRFLTMLSLVVAVGGGSLGIAIAGTGRNARVRPAIGGAVVGLSIAVMHYMGMVAYRVHGTVTWDVPLVALSVAFSIGVSAAALYVGRRAGRRSRDGMWALLVLSVLLLHFTGMAAFHVVPAASAGEGIDPESLRVLGMTIVFLSLVVISAGVAGYLIDSRGRADTVARLQRLAMHDALTGLPNRASFNERLNTDIEWARAEGERLALVVIDINDFKDVNDLRGHAAGDEVLRVIGARLGALTAGREGEFVARVGGDEFTALVRVLSDAEPGAFLTRLEEALSAPIWIQAERDEIVPRASIGVAMFPDDATDGAVLTANADLAMYRAKAGLQHGVCFYDAELDERTRLRRGLGADLRQAVARGELILHYQVQTSLQTGAPRGYEALIRWEHPRLGTVPPGSFIPLAEESGLIVPIGEWVLRTACAEAATWDPPYRIAVNVSAVQLTEQDLAGVVRDVLDETGLAPARLELELTESAVFADKERAQETLRAIKAMGVGIALDDFGSGYSSLEVLRSFPFDRIKIDRSVIASPGTEQETLAFVQAIMSMGRIFGMSALAEGVETPEQLAVLRSAGCEEAQGFLFGRPEPVEAIRAARTGDPTGQPVAAERVPEVAAGGAVDVPDEGVQLV</sequence>
<proteinExistence type="predicted"/>
<comment type="caution">
    <text evidence="5">The sequence shown here is derived from an EMBL/GenBank/DDBJ whole genome shotgun (WGS) entry which is preliminary data.</text>
</comment>
<evidence type="ECO:0000259" key="2">
    <source>
        <dbReference type="PROSITE" id="PS50883"/>
    </source>
</evidence>
<evidence type="ECO:0000259" key="3">
    <source>
        <dbReference type="PROSITE" id="PS50887"/>
    </source>
</evidence>
<dbReference type="PANTHER" id="PTHR44757">
    <property type="entry name" value="DIGUANYLATE CYCLASE DGCP"/>
    <property type="match status" value="1"/>
</dbReference>
<gene>
    <name evidence="5" type="ORF">GCM10010921_20150</name>
</gene>
<evidence type="ECO:0000313" key="5">
    <source>
        <dbReference type="EMBL" id="GGH45034.1"/>
    </source>
</evidence>
<keyword evidence="1" id="KW-0812">Transmembrane</keyword>
<feature type="transmembrane region" description="Helical" evidence="1">
    <location>
        <begin position="155"/>
        <end position="174"/>
    </location>
</feature>
<dbReference type="CDD" id="cd01948">
    <property type="entry name" value="EAL"/>
    <property type="match status" value="1"/>
</dbReference>
<dbReference type="PROSITE" id="PS50924">
    <property type="entry name" value="MHYT"/>
    <property type="match status" value="1"/>
</dbReference>
<dbReference type="CDD" id="cd01949">
    <property type="entry name" value="GGDEF"/>
    <property type="match status" value="1"/>
</dbReference>
<keyword evidence="1" id="KW-1133">Transmembrane helix</keyword>
<dbReference type="Pfam" id="PF00563">
    <property type="entry name" value="EAL"/>
    <property type="match status" value="1"/>
</dbReference>